<dbReference type="Gene3D" id="2.40.10.10">
    <property type="entry name" value="Trypsin-like serine proteases"/>
    <property type="match status" value="1"/>
</dbReference>
<gene>
    <name evidence="1" type="ORF">BJ508DRAFT_416835</name>
</gene>
<name>A0A3N4I0R7_ASCIM</name>
<accession>A0A3N4I0R7</accession>
<keyword evidence="2" id="KW-1185">Reference proteome</keyword>
<evidence type="ECO:0000313" key="1">
    <source>
        <dbReference type="EMBL" id="RPA77791.1"/>
    </source>
</evidence>
<dbReference type="EMBL" id="ML119720">
    <property type="protein sequence ID" value="RPA77791.1"/>
    <property type="molecule type" value="Genomic_DNA"/>
</dbReference>
<dbReference type="AlphaFoldDB" id="A0A3N4I0R7"/>
<dbReference type="SUPFAM" id="SSF50494">
    <property type="entry name" value="Trypsin-like serine proteases"/>
    <property type="match status" value="1"/>
</dbReference>
<dbReference type="InterPro" id="IPR043504">
    <property type="entry name" value="Peptidase_S1_PA_chymotrypsin"/>
</dbReference>
<organism evidence="1 2">
    <name type="scientific">Ascobolus immersus RN42</name>
    <dbReference type="NCBI Taxonomy" id="1160509"/>
    <lineage>
        <taxon>Eukaryota</taxon>
        <taxon>Fungi</taxon>
        <taxon>Dikarya</taxon>
        <taxon>Ascomycota</taxon>
        <taxon>Pezizomycotina</taxon>
        <taxon>Pezizomycetes</taxon>
        <taxon>Pezizales</taxon>
        <taxon>Ascobolaceae</taxon>
        <taxon>Ascobolus</taxon>
    </lineage>
</organism>
<protein>
    <submittedName>
        <fullName evidence="1">Uncharacterized protein</fullName>
    </submittedName>
</protein>
<sequence length="177" mass="19592">MDYPYRQGVMFIEDLFVARRDNSNGPGFLPGVLMADGVVKLLTVNGNVSREDYQTMLVDLGINGFVGRDYDQRKENLFPNQVSLCVGTGSLNSAGDCLYHDLSSLPQSSGGSILNSRNRLIAIQNGGGRKTEDHGKRNAGLYLNHPRVRDFLRQFLLPLLPTPSNEFAEWSTFVGSH</sequence>
<dbReference type="InterPro" id="IPR009003">
    <property type="entry name" value="Peptidase_S1_PA"/>
</dbReference>
<evidence type="ECO:0000313" key="2">
    <source>
        <dbReference type="Proteomes" id="UP000275078"/>
    </source>
</evidence>
<reference evidence="1 2" key="1">
    <citation type="journal article" date="2018" name="Nat. Ecol. Evol.">
        <title>Pezizomycetes genomes reveal the molecular basis of ectomycorrhizal truffle lifestyle.</title>
        <authorList>
            <person name="Murat C."/>
            <person name="Payen T."/>
            <person name="Noel B."/>
            <person name="Kuo A."/>
            <person name="Morin E."/>
            <person name="Chen J."/>
            <person name="Kohler A."/>
            <person name="Krizsan K."/>
            <person name="Balestrini R."/>
            <person name="Da Silva C."/>
            <person name="Montanini B."/>
            <person name="Hainaut M."/>
            <person name="Levati E."/>
            <person name="Barry K.W."/>
            <person name="Belfiori B."/>
            <person name="Cichocki N."/>
            <person name="Clum A."/>
            <person name="Dockter R.B."/>
            <person name="Fauchery L."/>
            <person name="Guy J."/>
            <person name="Iotti M."/>
            <person name="Le Tacon F."/>
            <person name="Lindquist E.A."/>
            <person name="Lipzen A."/>
            <person name="Malagnac F."/>
            <person name="Mello A."/>
            <person name="Molinier V."/>
            <person name="Miyauchi S."/>
            <person name="Poulain J."/>
            <person name="Riccioni C."/>
            <person name="Rubini A."/>
            <person name="Sitrit Y."/>
            <person name="Splivallo R."/>
            <person name="Traeger S."/>
            <person name="Wang M."/>
            <person name="Zifcakova L."/>
            <person name="Wipf D."/>
            <person name="Zambonelli A."/>
            <person name="Paolocci F."/>
            <person name="Nowrousian M."/>
            <person name="Ottonello S."/>
            <person name="Baldrian P."/>
            <person name="Spatafora J.W."/>
            <person name="Henrissat B."/>
            <person name="Nagy L.G."/>
            <person name="Aury J.M."/>
            <person name="Wincker P."/>
            <person name="Grigoriev I.V."/>
            <person name="Bonfante P."/>
            <person name="Martin F.M."/>
        </authorList>
    </citation>
    <scope>NUCLEOTIDE SEQUENCE [LARGE SCALE GENOMIC DNA]</scope>
    <source>
        <strain evidence="1 2">RN42</strain>
    </source>
</reference>
<dbReference type="Proteomes" id="UP000275078">
    <property type="component" value="Unassembled WGS sequence"/>
</dbReference>
<proteinExistence type="predicted"/>